<proteinExistence type="predicted"/>
<protein>
    <submittedName>
        <fullName evidence="1">2383_t:CDS:1</fullName>
    </submittedName>
</protein>
<organism evidence="1 2">
    <name type="scientific">Racocetra persica</name>
    <dbReference type="NCBI Taxonomy" id="160502"/>
    <lineage>
        <taxon>Eukaryota</taxon>
        <taxon>Fungi</taxon>
        <taxon>Fungi incertae sedis</taxon>
        <taxon>Mucoromycota</taxon>
        <taxon>Glomeromycotina</taxon>
        <taxon>Glomeromycetes</taxon>
        <taxon>Diversisporales</taxon>
        <taxon>Gigasporaceae</taxon>
        <taxon>Racocetra</taxon>
    </lineage>
</organism>
<evidence type="ECO:0000313" key="2">
    <source>
        <dbReference type="Proteomes" id="UP000789920"/>
    </source>
</evidence>
<name>A0ACA9PGM0_9GLOM</name>
<comment type="caution">
    <text evidence="1">The sequence shown here is derived from an EMBL/GenBank/DDBJ whole genome shotgun (WGS) entry which is preliminary data.</text>
</comment>
<reference evidence="1" key="1">
    <citation type="submission" date="2021-06" db="EMBL/GenBank/DDBJ databases">
        <authorList>
            <person name="Kallberg Y."/>
            <person name="Tangrot J."/>
            <person name="Rosling A."/>
        </authorList>
    </citation>
    <scope>NUCLEOTIDE SEQUENCE</scope>
    <source>
        <strain evidence="1">MA461A</strain>
    </source>
</reference>
<evidence type="ECO:0000313" key="1">
    <source>
        <dbReference type="EMBL" id="CAG8707515.1"/>
    </source>
</evidence>
<gene>
    <name evidence="1" type="ORF">RPERSI_LOCUS10321</name>
</gene>
<keyword evidence="2" id="KW-1185">Reference proteome</keyword>
<feature type="non-terminal residue" evidence="1">
    <location>
        <position position="1"/>
    </location>
</feature>
<dbReference type="Proteomes" id="UP000789920">
    <property type="component" value="Unassembled WGS sequence"/>
</dbReference>
<sequence length="141" mass="16984">NPEKGIISRTKSINNFWRRTESVNCTNCNYPRNQRTKETISPEMTLEEKFRIWDNTPREEYSFCEKVSILDQYNCPKKNERKFDKDFLLYLHQKTTYGICFKQEHPNSYYPIVTCKICEEKEHISKNCSNKPSTTEEMKNY</sequence>
<dbReference type="EMBL" id="CAJVQC010020367">
    <property type="protein sequence ID" value="CAG8707515.1"/>
    <property type="molecule type" value="Genomic_DNA"/>
</dbReference>
<accession>A0ACA9PGM0</accession>